<evidence type="ECO:0000256" key="1">
    <source>
        <dbReference type="ARBA" id="ARBA00004651"/>
    </source>
</evidence>
<dbReference type="InterPro" id="IPR023408">
    <property type="entry name" value="MscS_beta-dom_sf"/>
</dbReference>
<dbReference type="Pfam" id="PF00924">
    <property type="entry name" value="MS_channel_2nd"/>
    <property type="match status" value="1"/>
</dbReference>
<organism evidence="11 12">
    <name type="scientific">Pontibacterium sinense</name>
    <dbReference type="NCBI Taxonomy" id="2781979"/>
    <lineage>
        <taxon>Bacteria</taxon>
        <taxon>Pseudomonadati</taxon>
        <taxon>Pseudomonadota</taxon>
        <taxon>Gammaproteobacteria</taxon>
        <taxon>Oceanospirillales</taxon>
        <taxon>Oceanospirillaceae</taxon>
        <taxon>Pontibacterium</taxon>
    </lineage>
</organism>
<feature type="domain" description="Mechanosensitive ion channel MscS" evidence="8">
    <location>
        <begin position="182"/>
        <end position="251"/>
    </location>
</feature>
<dbReference type="Gene3D" id="1.10.287.1260">
    <property type="match status" value="1"/>
</dbReference>
<gene>
    <name evidence="11" type="ORF">IOQ59_08025</name>
</gene>
<keyword evidence="3" id="KW-1003">Cell membrane</keyword>
<dbReference type="InterPro" id="IPR010920">
    <property type="entry name" value="LSM_dom_sf"/>
</dbReference>
<evidence type="ECO:0000256" key="6">
    <source>
        <dbReference type="ARBA" id="ARBA00023136"/>
    </source>
</evidence>
<dbReference type="InterPro" id="IPR011066">
    <property type="entry name" value="MscS_channel_C_sf"/>
</dbReference>
<keyword evidence="6 7" id="KW-0472">Membrane</keyword>
<evidence type="ECO:0000256" key="3">
    <source>
        <dbReference type="ARBA" id="ARBA00022475"/>
    </source>
</evidence>
<evidence type="ECO:0000259" key="9">
    <source>
        <dbReference type="Pfam" id="PF21082"/>
    </source>
</evidence>
<protein>
    <submittedName>
        <fullName evidence="11">Mechanosensitive ion channel family protein</fullName>
    </submittedName>
</protein>
<evidence type="ECO:0000256" key="4">
    <source>
        <dbReference type="ARBA" id="ARBA00022692"/>
    </source>
</evidence>
<dbReference type="SUPFAM" id="SSF82861">
    <property type="entry name" value="Mechanosensitive channel protein MscS (YggB), transmembrane region"/>
    <property type="match status" value="1"/>
</dbReference>
<feature type="transmembrane region" description="Helical" evidence="7">
    <location>
        <begin position="59"/>
        <end position="80"/>
    </location>
</feature>
<dbReference type="Gene3D" id="3.30.70.100">
    <property type="match status" value="1"/>
</dbReference>
<feature type="domain" description="Mechanosensitive ion channel transmembrane helices 2/3" evidence="10">
    <location>
        <begin position="141"/>
        <end position="181"/>
    </location>
</feature>
<name>A0A8J7FD38_9GAMM</name>
<dbReference type="SUPFAM" id="SSF82689">
    <property type="entry name" value="Mechanosensitive channel protein MscS (YggB), C-terminal domain"/>
    <property type="match status" value="1"/>
</dbReference>
<evidence type="ECO:0000259" key="10">
    <source>
        <dbReference type="Pfam" id="PF21088"/>
    </source>
</evidence>
<dbReference type="GO" id="GO:0008381">
    <property type="term" value="F:mechanosensitive monoatomic ion channel activity"/>
    <property type="evidence" value="ECO:0007669"/>
    <property type="project" value="UniProtKB-ARBA"/>
</dbReference>
<sequence>MSDWVAALDWVDPQFAWSVVLALVLGLTLIAHVIVGWLLSRLSLQAAKTDLLWDDAVVAAARAPVMLLVWVMGVVTGLQIAVSNGGLVLPESVSTVRKLMLIVALSWFVVRFIGRIELVLMQAGAKRKAMDVTTVRALGRLLRLAVLVLAVLIVLQNLGISVSGILAFGGIGGLAVGFAAKDLLANFFGGLMIYLDRPFKVGDWIRSPDQEIEGVVEDIGWRQTRIRTFSKRPLYVPNATFANISVENPSRMTNRRIYEYIGVRYGDAQRVQLIIENVRQMLQDHPDIDTNQTLIVNLDRFGPSSLDFFIYTFTKTTDWVAYHGIKQDVMMKVMGIVEQEGAEFAFPTTTLHIAELPPDGVCGQLSER</sequence>
<feature type="transmembrane region" description="Helical" evidence="7">
    <location>
        <begin position="174"/>
        <end position="195"/>
    </location>
</feature>
<comment type="similarity">
    <text evidence="2">Belongs to the MscS (TC 1.A.23) family.</text>
</comment>
<dbReference type="EMBL" id="JADEYS010000006">
    <property type="protein sequence ID" value="MBE9397204.1"/>
    <property type="molecule type" value="Genomic_DNA"/>
</dbReference>
<dbReference type="InterPro" id="IPR011014">
    <property type="entry name" value="MscS_channel_TM-2"/>
</dbReference>
<feature type="domain" description="Mechanosensitive ion channel MscS C-terminal" evidence="9">
    <location>
        <begin position="261"/>
        <end position="344"/>
    </location>
</feature>
<feature type="transmembrane region" description="Helical" evidence="7">
    <location>
        <begin position="15"/>
        <end position="39"/>
    </location>
</feature>
<keyword evidence="12" id="KW-1185">Reference proteome</keyword>
<proteinExistence type="inferred from homology"/>
<dbReference type="AlphaFoldDB" id="A0A8J7FD38"/>
<dbReference type="InterPro" id="IPR006685">
    <property type="entry name" value="MscS_channel_2nd"/>
</dbReference>
<accession>A0A8J7FD38</accession>
<reference evidence="11" key="1">
    <citation type="submission" date="2020-10" db="EMBL/GenBank/DDBJ databases">
        <title>Bacterium isolated from coastal waters sediment.</title>
        <authorList>
            <person name="Chen R.-J."/>
            <person name="Lu D.-C."/>
            <person name="Zhu K.-L."/>
            <person name="Du Z.-J."/>
        </authorList>
    </citation>
    <scope>NUCLEOTIDE SEQUENCE</scope>
    <source>
        <strain evidence="11">N1Y112</strain>
    </source>
</reference>
<evidence type="ECO:0000259" key="8">
    <source>
        <dbReference type="Pfam" id="PF00924"/>
    </source>
</evidence>
<evidence type="ECO:0000256" key="5">
    <source>
        <dbReference type="ARBA" id="ARBA00022989"/>
    </source>
</evidence>
<dbReference type="GO" id="GO:0005886">
    <property type="term" value="C:plasma membrane"/>
    <property type="evidence" value="ECO:0007669"/>
    <property type="project" value="UniProtKB-SubCell"/>
</dbReference>
<evidence type="ECO:0000256" key="2">
    <source>
        <dbReference type="ARBA" id="ARBA00008017"/>
    </source>
</evidence>
<dbReference type="PANTHER" id="PTHR43634:SF2">
    <property type="entry name" value="LOW CONDUCTANCE MECHANOSENSITIVE CHANNEL YNAI"/>
    <property type="match status" value="1"/>
</dbReference>
<keyword evidence="4 7" id="KW-0812">Transmembrane</keyword>
<evidence type="ECO:0000313" key="12">
    <source>
        <dbReference type="Proteomes" id="UP000640333"/>
    </source>
</evidence>
<keyword evidence="5 7" id="KW-1133">Transmembrane helix</keyword>
<feature type="transmembrane region" description="Helical" evidence="7">
    <location>
        <begin position="100"/>
        <end position="120"/>
    </location>
</feature>
<dbReference type="SUPFAM" id="SSF50182">
    <property type="entry name" value="Sm-like ribonucleoproteins"/>
    <property type="match status" value="1"/>
</dbReference>
<evidence type="ECO:0000313" key="11">
    <source>
        <dbReference type="EMBL" id="MBE9397204.1"/>
    </source>
</evidence>
<feature type="transmembrane region" description="Helical" evidence="7">
    <location>
        <begin position="141"/>
        <end position="168"/>
    </location>
</feature>
<dbReference type="InterPro" id="IPR049142">
    <property type="entry name" value="MS_channel_1st"/>
</dbReference>
<comment type="subcellular location">
    <subcellularLocation>
        <location evidence="1">Cell membrane</location>
        <topology evidence="1">Multi-pass membrane protein</topology>
    </subcellularLocation>
</comment>
<dbReference type="PANTHER" id="PTHR43634">
    <property type="entry name" value="OW CONDUCTANCE MECHANOSENSITIVE CHANNEL"/>
    <property type="match status" value="1"/>
</dbReference>
<dbReference type="Gene3D" id="2.30.30.60">
    <property type="match status" value="1"/>
</dbReference>
<dbReference type="InterPro" id="IPR049278">
    <property type="entry name" value="MS_channel_C"/>
</dbReference>
<dbReference type="InterPro" id="IPR045042">
    <property type="entry name" value="YnaI-like"/>
</dbReference>
<evidence type="ECO:0000256" key="7">
    <source>
        <dbReference type="SAM" id="Phobius"/>
    </source>
</evidence>
<comment type="caution">
    <text evidence="11">The sequence shown here is derived from an EMBL/GenBank/DDBJ whole genome shotgun (WGS) entry which is preliminary data.</text>
</comment>
<dbReference type="Proteomes" id="UP000640333">
    <property type="component" value="Unassembled WGS sequence"/>
</dbReference>
<dbReference type="Pfam" id="PF21088">
    <property type="entry name" value="MS_channel_1st"/>
    <property type="match status" value="1"/>
</dbReference>
<dbReference type="Pfam" id="PF21082">
    <property type="entry name" value="MS_channel_3rd"/>
    <property type="match status" value="1"/>
</dbReference>